<feature type="signal peptide" evidence="1">
    <location>
        <begin position="1"/>
        <end position="21"/>
    </location>
</feature>
<evidence type="ECO:0000313" key="2">
    <source>
        <dbReference type="EMBL" id="GIY93833.1"/>
    </source>
</evidence>
<comment type="caution">
    <text evidence="2">The sequence shown here is derived from an EMBL/GenBank/DDBJ whole genome shotgun (WGS) entry which is preliminary data.</text>
</comment>
<reference evidence="2 3" key="1">
    <citation type="submission" date="2021-06" db="EMBL/GenBank/DDBJ databases">
        <title>Caerostris extrusa draft genome.</title>
        <authorList>
            <person name="Kono N."/>
            <person name="Arakawa K."/>
        </authorList>
    </citation>
    <scope>NUCLEOTIDE SEQUENCE [LARGE SCALE GENOMIC DNA]</scope>
</reference>
<name>A0AAV4XHC2_CAEEX</name>
<keyword evidence="3" id="KW-1185">Reference proteome</keyword>
<sequence>MFRLSALTIFVLTSCLPFQTCKPYCRFDNETTQITSMDNQLCCNIVGVGPTGICKNGACLIGGILALGRN</sequence>
<accession>A0AAV4XHC2</accession>
<protein>
    <submittedName>
        <fullName evidence="2">Uncharacterized protein</fullName>
    </submittedName>
</protein>
<feature type="chain" id="PRO_5043831413" evidence="1">
    <location>
        <begin position="22"/>
        <end position="70"/>
    </location>
</feature>
<dbReference type="PROSITE" id="PS51257">
    <property type="entry name" value="PROKAR_LIPOPROTEIN"/>
    <property type="match status" value="1"/>
</dbReference>
<evidence type="ECO:0000313" key="3">
    <source>
        <dbReference type="Proteomes" id="UP001054945"/>
    </source>
</evidence>
<dbReference type="EMBL" id="BPLR01000314">
    <property type="protein sequence ID" value="GIY93833.1"/>
    <property type="molecule type" value="Genomic_DNA"/>
</dbReference>
<organism evidence="2 3">
    <name type="scientific">Caerostris extrusa</name>
    <name type="common">Bark spider</name>
    <name type="synonym">Caerostris bankana</name>
    <dbReference type="NCBI Taxonomy" id="172846"/>
    <lineage>
        <taxon>Eukaryota</taxon>
        <taxon>Metazoa</taxon>
        <taxon>Ecdysozoa</taxon>
        <taxon>Arthropoda</taxon>
        <taxon>Chelicerata</taxon>
        <taxon>Arachnida</taxon>
        <taxon>Araneae</taxon>
        <taxon>Araneomorphae</taxon>
        <taxon>Entelegynae</taxon>
        <taxon>Araneoidea</taxon>
        <taxon>Araneidae</taxon>
        <taxon>Caerostris</taxon>
    </lineage>
</organism>
<evidence type="ECO:0000256" key="1">
    <source>
        <dbReference type="SAM" id="SignalP"/>
    </source>
</evidence>
<keyword evidence="1" id="KW-0732">Signal</keyword>
<dbReference type="AlphaFoldDB" id="A0AAV4XHC2"/>
<gene>
    <name evidence="2" type="ORF">CEXT_158341</name>
</gene>
<proteinExistence type="predicted"/>
<dbReference type="Proteomes" id="UP001054945">
    <property type="component" value="Unassembled WGS sequence"/>
</dbReference>